<dbReference type="Gene3D" id="2.40.50.1000">
    <property type="match status" value="1"/>
</dbReference>
<gene>
    <name evidence="7" type="primary">rps17</name>
    <name evidence="9" type="ORF">SCAL_000139</name>
</gene>
<evidence type="ECO:0000256" key="3">
    <source>
        <dbReference type="ARBA" id="ARBA00022730"/>
    </source>
</evidence>
<dbReference type="EMBL" id="LYOS01000001">
    <property type="protein sequence ID" value="OFV68463.1"/>
    <property type="molecule type" value="Genomic_DNA"/>
</dbReference>
<evidence type="ECO:0000256" key="1">
    <source>
        <dbReference type="ARBA" id="ARBA00010254"/>
    </source>
</evidence>
<evidence type="ECO:0000256" key="5">
    <source>
        <dbReference type="ARBA" id="ARBA00022980"/>
    </source>
</evidence>
<dbReference type="Pfam" id="PF00366">
    <property type="entry name" value="Ribosomal_S17"/>
    <property type="match status" value="1"/>
</dbReference>
<reference evidence="9" key="1">
    <citation type="submission" date="2016-05" db="EMBL/GenBank/DDBJ databases">
        <title>Microbial consortia oxidize butane by reversing methanogenesis.</title>
        <authorList>
            <person name="Laso-Perez R."/>
            <person name="Richter M."/>
            <person name="Wegener G."/>
            <person name="Musat F."/>
        </authorList>
    </citation>
    <scope>NUCLEOTIDE SEQUENCE [LARGE SCALE GENOMIC DNA]</scope>
    <source>
        <strain evidence="9">BOX2</strain>
    </source>
</reference>
<accession>A0A1F2PB29</accession>
<name>A0A1F2PB29_9EURY</name>
<keyword evidence="4 7" id="KW-0694">RNA-binding</keyword>
<dbReference type="PANTHER" id="PTHR10744">
    <property type="entry name" value="40S RIBOSOMAL PROTEIN S11 FAMILY MEMBER"/>
    <property type="match status" value="1"/>
</dbReference>
<comment type="similarity">
    <text evidence="1 7 8">Belongs to the universal ribosomal protein uS17 family.</text>
</comment>
<dbReference type="InterPro" id="IPR019978">
    <property type="entry name" value="Ribosomal_uS17_archaeal"/>
</dbReference>
<evidence type="ECO:0000256" key="2">
    <source>
        <dbReference type="ARBA" id="ARBA00011458"/>
    </source>
</evidence>
<dbReference type="PRINTS" id="PR00973">
    <property type="entry name" value="RIBOSOMALS17"/>
</dbReference>
<keyword evidence="6 7" id="KW-0687">Ribonucleoprotein</keyword>
<dbReference type="GO" id="GO:0003735">
    <property type="term" value="F:structural constituent of ribosome"/>
    <property type="evidence" value="ECO:0007669"/>
    <property type="project" value="UniProtKB-UniRule"/>
</dbReference>
<evidence type="ECO:0000256" key="6">
    <source>
        <dbReference type="ARBA" id="ARBA00023274"/>
    </source>
</evidence>
<dbReference type="PATRIC" id="fig|1838285.3.peg.143"/>
<dbReference type="AlphaFoldDB" id="A0A1F2PB29"/>
<protein>
    <recommendedName>
        <fullName evidence="7">Small ribosomal subunit protein uS17</fullName>
    </recommendedName>
</protein>
<evidence type="ECO:0000256" key="7">
    <source>
        <dbReference type="HAMAP-Rule" id="MF_01345"/>
    </source>
</evidence>
<organism evidence="9 10">
    <name type="scientific">Candidatus Syntropharchaeum caldarium</name>
    <dbReference type="NCBI Taxonomy" id="1838285"/>
    <lineage>
        <taxon>Archaea</taxon>
        <taxon>Methanobacteriati</taxon>
        <taxon>Methanobacteriota</taxon>
        <taxon>Stenosarchaea group</taxon>
        <taxon>Methanomicrobia</taxon>
        <taxon>Methanosarcinales</taxon>
        <taxon>ANME-2 cluster</taxon>
        <taxon>Candidatus Syntropharchaeum</taxon>
    </lineage>
</organism>
<dbReference type="CDD" id="cd00364">
    <property type="entry name" value="Ribosomal_uS17"/>
    <property type="match status" value="1"/>
</dbReference>
<keyword evidence="10" id="KW-1185">Reference proteome</keyword>
<dbReference type="InterPro" id="IPR012340">
    <property type="entry name" value="NA-bd_OB-fold"/>
</dbReference>
<evidence type="ECO:0000256" key="4">
    <source>
        <dbReference type="ARBA" id="ARBA00022884"/>
    </source>
</evidence>
<dbReference type="Proteomes" id="UP000186940">
    <property type="component" value="Unassembled WGS sequence"/>
</dbReference>
<dbReference type="InterPro" id="IPR028333">
    <property type="entry name" value="Ribosomal_uS17_arc/euk"/>
</dbReference>
<dbReference type="NCBIfam" id="TIGR03630">
    <property type="entry name" value="uS17_arch"/>
    <property type="match status" value="1"/>
</dbReference>
<sequence length="106" mass="12280">MPRDIGIDVTPPDNECTDHNCPFHGKLGVRGQIFEGTVLSSRMDKTVVVEREYLKMIKKYERYEKRRSIFHAHNPTCIDAKEGDTVKIMECRPLSKTKNFVVIEKL</sequence>
<dbReference type="STRING" id="1838285.SCAL_000139"/>
<dbReference type="PANTHER" id="PTHR10744:SF9">
    <property type="entry name" value="40S RIBOSOMAL PROTEIN S11-RELATED"/>
    <property type="match status" value="1"/>
</dbReference>
<evidence type="ECO:0000313" key="9">
    <source>
        <dbReference type="EMBL" id="OFV68463.1"/>
    </source>
</evidence>
<dbReference type="FunFam" id="2.40.50.1000:FF:000005">
    <property type="entry name" value="30S ribosomal protein S17"/>
    <property type="match status" value="1"/>
</dbReference>
<evidence type="ECO:0000313" key="10">
    <source>
        <dbReference type="Proteomes" id="UP000186940"/>
    </source>
</evidence>
<dbReference type="PROSITE" id="PS00056">
    <property type="entry name" value="RIBOSOMAL_S17"/>
    <property type="match status" value="1"/>
</dbReference>
<dbReference type="InterPro" id="IPR019979">
    <property type="entry name" value="Ribosomal_uS17_CS"/>
</dbReference>
<dbReference type="InterPro" id="IPR000266">
    <property type="entry name" value="Ribosomal_uS17"/>
</dbReference>
<keyword evidence="3 7" id="KW-0699">rRNA-binding</keyword>
<dbReference type="GO" id="GO:0019843">
    <property type="term" value="F:rRNA binding"/>
    <property type="evidence" value="ECO:0007669"/>
    <property type="project" value="UniProtKB-UniRule"/>
</dbReference>
<dbReference type="HAMAP" id="MF_01345_A">
    <property type="entry name" value="Ribosomal_uS17_A"/>
    <property type="match status" value="1"/>
</dbReference>
<comment type="function">
    <text evidence="7">One of the primary rRNA binding proteins, it binds specifically to the 5'-end of 16S ribosomal RNA.</text>
</comment>
<dbReference type="GO" id="GO:0022627">
    <property type="term" value="C:cytosolic small ribosomal subunit"/>
    <property type="evidence" value="ECO:0007669"/>
    <property type="project" value="UniProtKB-UniRule"/>
</dbReference>
<comment type="subunit">
    <text evidence="2 7">Part of the 30S ribosomal subunit.</text>
</comment>
<comment type="caution">
    <text evidence="9">The sequence shown here is derived from an EMBL/GenBank/DDBJ whole genome shotgun (WGS) entry which is preliminary data.</text>
</comment>
<dbReference type="GO" id="GO:0006412">
    <property type="term" value="P:translation"/>
    <property type="evidence" value="ECO:0007669"/>
    <property type="project" value="UniProtKB-UniRule"/>
</dbReference>
<dbReference type="SUPFAM" id="SSF50249">
    <property type="entry name" value="Nucleic acid-binding proteins"/>
    <property type="match status" value="1"/>
</dbReference>
<evidence type="ECO:0000256" key="8">
    <source>
        <dbReference type="RuleBase" id="RU003872"/>
    </source>
</evidence>
<dbReference type="NCBIfam" id="NF006345">
    <property type="entry name" value="PRK08572.1"/>
    <property type="match status" value="1"/>
</dbReference>
<proteinExistence type="inferred from homology"/>
<keyword evidence="5 7" id="KW-0689">Ribosomal protein</keyword>